<comment type="caution">
    <text evidence="1">The sequence shown here is derived from an EMBL/GenBank/DDBJ whole genome shotgun (WGS) entry which is preliminary data.</text>
</comment>
<keyword evidence="2" id="KW-1185">Reference proteome</keyword>
<protein>
    <submittedName>
        <fullName evidence="1">Uncharacterized protein</fullName>
    </submittedName>
</protein>
<sequence>MPTGAICKAVVKDGTLISNQKPLHYRSGFGLSLDSYFIRLKFVTCNELVC</sequence>
<organism evidence="1 2">
    <name type="scientific">Paenibacillus glycanilyticus</name>
    <dbReference type="NCBI Taxonomy" id="126569"/>
    <lineage>
        <taxon>Bacteria</taxon>
        <taxon>Bacillati</taxon>
        <taxon>Bacillota</taxon>
        <taxon>Bacilli</taxon>
        <taxon>Bacillales</taxon>
        <taxon>Paenibacillaceae</taxon>
        <taxon>Paenibacillus</taxon>
    </lineage>
</organism>
<evidence type="ECO:0000313" key="2">
    <source>
        <dbReference type="Proteomes" id="UP001285921"/>
    </source>
</evidence>
<reference evidence="1 2" key="1">
    <citation type="submission" date="2023-05" db="EMBL/GenBank/DDBJ databases">
        <title>Draft genome of Paenibacillus sp. CCS26.</title>
        <authorList>
            <person name="Akita H."/>
            <person name="Shinto Y."/>
            <person name="Kimura Z."/>
        </authorList>
    </citation>
    <scope>NUCLEOTIDE SEQUENCE [LARGE SCALE GENOMIC DNA]</scope>
    <source>
        <strain evidence="1 2">CCS26</strain>
    </source>
</reference>
<evidence type="ECO:0000313" key="1">
    <source>
        <dbReference type="EMBL" id="GMK47949.1"/>
    </source>
</evidence>
<dbReference type="Proteomes" id="UP001285921">
    <property type="component" value="Unassembled WGS sequence"/>
</dbReference>
<dbReference type="EMBL" id="BTCL01000024">
    <property type="protein sequence ID" value="GMK47949.1"/>
    <property type="molecule type" value="Genomic_DNA"/>
</dbReference>
<name>A0ABQ6NT21_9BACL</name>
<gene>
    <name evidence="1" type="ORF">PghCCS26_50790</name>
</gene>
<accession>A0ABQ6NT21</accession>
<proteinExistence type="predicted"/>